<evidence type="ECO:0000256" key="3">
    <source>
        <dbReference type="ARBA" id="ARBA00022692"/>
    </source>
</evidence>
<dbReference type="PANTHER" id="PTHR23515">
    <property type="entry name" value="HIGH-AFFINITY NITRATE TRANSPORTER 2.3"/>
    <property type="match status" value="1"/>
</dbReference>
<dbReference type="SMR" id="Q9AAI4"/>
<feature type="transmembrane region" description="Helical" evidence="8">
    <location>
        <begin position="173"/>
        <end position="193"/>
    </location>
</feature>
<feature type="transmembrane region" description="Helical" evidence="8">
    <location>
        <begin position="310"/>
        <end position="329"/>
    </location>
</feature>
<dbReference type="InterPro" id="IPR020846">
    <property type="entry name" value="MFS_dom"/>
</dbReference>
<feature type="transmembrane region" description="Helical" evidence="8">
    <location>
        <begin position="79"/>
        <end position="99"/>
    </location>
</feature>
<evidence type="ECO:0000256" key="5">
    <source>
        <dbReference type="ARBA" id="ARBA00023063"/>
    </source>
</evidence>
<keyword evidence="5" id="KW-0534">Nitrate assimilation</keyword>
<dbReference type="PIR" id="C87325">
    <property type="entry name" value="C87325"/>
</dbReference>
<feature type="transmembrane region" description="Helical" evidence="8">
    <location>
        <begin position="205"/>
        <end position="224"/>
    </location>
</feature>
<dbReference type="Pfam" id="PF07690">
    <property type="entry name" value="MFS_1"/>
    <property type="match status" value="1"/>
</dbReference>
<keyword evidence="3 8" id="KW-0812">Transmembrane</keyword>
<sequence>MLSKRARLQSLRAARRRAGDSDPPPRSTRIKATEQRRSRLPEDRSDAVSRPRRRRLALADTQTIEAIMLSREFLKAGHAPTLFAAFLYFDLSFMVWVILGPLGVAIAKDFNLDPAQKGLMVAVPVLAGAVLRLVNGVLVDRIGPKKTGIIGQLIVLAGLVTAWAVGLHNYQQILALGLVLGVAGASFAVALPLASRWYPQEHQGLALGIAGAGNSGTALAALFAPALAKTFGWQNVIGLAAIPLAFAFVAYLVLAKDAPEQPAPKKLAEYLDVLKVPDAWWLMLLYGVTFGGFVGLASSLTMYFNSEYGLDPVIAGFFTAACVFAGSFIRPVGGALADRYGGVRTLGVVYVLAAIGLTVAGFQLPSAGLALAVLLFAMLALGAGNGAVFQLAPQRFRNEIGVMTGLIGMTGGIGGFYLASTLGLAKKMTGSYQSGFIGFALLAVFALIALFSLKARWRAVWPTLHGDAAPVRV</sequence>
<evidence type="ECO:0000313" key="11">
    <source>
        <dbReference type="Proteomes" id="UP000001816"/>
    </source>
</evidence>
<evidence type="ECO:0000256" key="8">
    <source>
        <dbReference type="SAM" id="Phobius"/>
    </source>
</evidence>
<proteinExistence type="inferred from homology"/>
<evidence type="ECO:0000259" key="9">
    <source>
        <dbReference type="PROSITE" id="PS50850"/>
    </source>
</evidence>
<keyword evidence="11" id="KW-1185">Reference proteome</keyword>
<feature type="transmembrane region" description="Helical" evidence="8">
    <location>
        <begin position="150"/>
        <end position="167"/>
    </location>
</feature>
<dbReference type="PROSITE" id="PS50850">
    <property type="entry name" value="MFS"/>
    <property type="match status" value="1"/>
</dbReference>
<name>Q9AAI4_CAUVC</name>
<feature type="transmembrane region" description="Helical" evidence="8">
    <location>
        <begin position="368"/>
        <end position="388"/>
    </location>
</feature>
<comment type="subcellular location">
    <subcellularLocation>
        <location evidence="1">Membrane</location>
        <topology evidence="1">Multi-pass membrane protein</topology>
    </subcellularLocation>
</comment>
<dbReference type="InterPro" id="IPR036259">
    <property type="entry name" value="MFS_trans_sf"/>
</dbReference>
<feature type="transmembrane region" description="Helical" evidence="8">
    <location>
        <begin position="236"/>
        <end position="258"/>
    </location>
</feature>
<evidence type="ECO:0000256" key="7">
    <source>
        <dbReference type="SAM" id="MobiDB-lite"/>
    </source>
</evidence>
<dbReference type="PATRIC" id="fig|190650.5.peg.624"/>
<accession>Q9AAI4</accession>
<dbReference type="HOGENOM" id="CLU_001265_14_1_5"/>
<dbReference type="SUPFAM" id="SSF103473">
    <property type="entry name" value="MFS general substrate transporter"/>
    <property type="match status" value="1"/>
</dbReference>
<dbReference type="EnsemblBacteria" id="AAK22599">
    <property type="protein sequence ID" value="AAK22599"/>
    <property type="gene ID" value="CC_0614"/>
</dbReference>
<feature type="transmembrane region" description="Helical" evidence="8">
    <location>
        <begin position="341"/>
        <end position="362"/>
    </location>
</feature>
<dbReference type="InterPro" id="IPR044772">
    <property type="entry name" value="NO3_transporter"/>
</dbReference>
<reference evidence="10 11" key="1">
    <citation type="journal article" date="2001" name="Proc. Natl. Acad. Sci. U.S.A.">
        <title>Complete genome sequence of Caulobacter crescentus.</title>
        <authorList>
            <person name="Nierman W.C."/>
            <person name="Feldblyum T.V."/>
            <person name="Laub M.T."/>
            <person name="Paulsen I.T."/>
            <person name="Nelson K.E."/>
            <person name="Eisen J.A."/>
            <person name="Heidelberg J.F."/>
            <person name="Alley M.R."/>
            <person name="Ohta N."/>
            <person name="Maddock J.R."/>
            <person name="Potocka I."/>
            <person name="Nelson W.C."/>
            <person name="Newton A."/>
            <person name="Stephens C."/>
            <person name="Phadke N.D."/>
            <person name="Ely B."/>
            <person name="DeBoy R.T."/>
            <person name="Dodson R.J."/>
            <person name="Durkin A.S."/>
            <person name="Gwinn M.L."/>
            <person name="Haft D.H."/>
            <person name="Kolonay J.F."/>
            <person name="Smit J."/>
            <person name="Craven M.B."/>
            <person name="Khouri H."/>
            <person name="Shetty J."/>
            <person name="Berry K."/>
            <person name="Utterback T."/>
            <person name="Tran K."/>
            <person name="Wolf A."/>
            <person name="Vamathevan J."/>
            <person name="Ermolaeva M."/>
            <person name="White O."/>
            <person name="Salzberg S.L."/>
            <person name="Venter J.C."/>
            <person name="Shapiro L."/>
            <person name="Fraser C.M."/>
        </authorList>
    </citation>
    <scope>NUCLEOTIDE SEQUENCE [LARGE SCALE GENOMIC DNA]</scope>
    <source>
        <strain evidence="11">ATCC 19089 / CB15</strain>
    </source>
</reference>
<evidence type="ECO:0000256" key="4">
    <source>
        <dbReference type="ARBA" id="ARBA00022989"/>
    </source>
</evidence>
<dbReference type="CDD" id="cd17341">
    <property type="entry name" value="MFS_NRT2_like"/>
    <property type="match status" value="1"/>
</dbReference>
<feature type="transmembrane region" description="Helical" evidence="8">
    <location>
        <begin position="119"/>
        <end position="138"/>
    </location>
</feature>
<feature type="transmembrane region" description="Helical" evidence="8">
    <location>
        <begin position="400"/>
        <end position="420"/>
    </location>
</feature>
<comment type="similarity">
    <text evidence="2">Belongs to the major facilitator superfamily. Nitrate/nitrite porter (TC 2.A.1.8) family.</text>
</comment>
<evidence type="ECO:0000256" key="6">
    <source>
        <dbReference type="ARBA" id="ARBA00023136"/>
    </source>
</evidence>
<feature type="domain" description="Major facilitator superfamily (MFS) profile" evidence="9">
    <location>
        <begin position="80"/>
        <end position="458"/>
    </location>
</feature>
<dbReference type="STRING" id="190650.CC_0614"/>
<protein>
    <submittedName>
        <fullName evidence="10">Nitrate transporter, NarK/NasA family</fullName>
    </submittedName>
</protein>
<feature type="transmembrane region" description="Helical" evidence="8">
    <location>
        <begin position="279"/>
        <end position="304"/>
    </location>
</feature>
<keyword evidence="6 8" id="KW-0472">Membrane</keyword>
<dbReference type="AlphaFoldDB" id="Q9AAI4"/>
<dbReference type="GO" id="GO:0042128">
    <property type="term" value="P:nitrate assimilation"/>
    <property type="evidence" value="ECO:0007669"/>
    <property type="project" value="UniProtKB-KW"/>
</dbReference>
<feature type="compositionally biased region" description="Basic and acidic residues" evidence="7">
    <location>
        <begin position="31"/>
        <end position="49"/>
    </location>
</feature>
<evidence type="ECO:0000256" key="1">
    <source>
        <dbReference type="ARBA" id="ARBA00004141"/>
    </source>
</evidence>
<organism evidence="10 11">
    <name type="scientific">Caulobacter vibrioides (strain ATCC 19089 / CIP 103742 / CB 15)</name>
    <name type="common">Caulobacter crescentus</name>
    <dbReference type="NCBI Taxonomy" id="190650"/>
    <lineage>
        <taxon>Bacteria</taxon>
        <taxon>Pseudomonadati</taxon>
        <taxon>Pseudomonadota</taxon>
        <taxon>Alphaproteobacteria</taxon>
        <taxon>Caulobacterales</taxon>
        <taxon>Caulobacteraceae</taxon>
        <taxon>Caulobacter</taxon>
    </lineage>
</organism>
<dbReference type="BioCyc" id="CAULO:CC0614-MONOMER"/>
<dbReference type="Gene3D" id="1.20.1250.20">
    <property type="entry name" value="MFS general substrate transporter like domains"/>
    <property type="match status" value="1"/>
</dbReference>
<gene>
    <name evidence="10" type="ordered locus">CC_0614</name>
</gene>
<dbReference type="GO" id="GO:0015112">
    <property type="term" value="F:nitrate transmembrane transporter activity"/>
    <property type="evidence" value="ECO:0007669"/>
    <property type="project" value="InterPro"/>
</dbReference>
<evidence type="ECO:0000313" key="10">
    <source>
        <dbReference type="EMBL" id="AAK22599.1"/>
    </source>
</evidence>
<dbReference type="KEGG" id="ccr:CC_0614"/>
<feature type="region of interest" description="Disordered" evidence="7">
    <location>
        <begin position="1"/>
        <end position="52"/>
    </location>
</feature>
<feature type="transmembrane region" description="Helical" evidence="8">
    <location>
        <begin position="432"/>
        <end position="453"/>
    </location>
</feature>
<dbReference type="Proteomes" id="UP000001816">
    <property type="component" value="Chromosome"/>
</dbReference>
<dbReference type="EMBL" id="AE005673">
    <property type="protein sequence ID" value="AAK22599.1"/>
    <property type="molecule type" value="Genomic_DNA"/>
</dbReference>
<keyword evidence="4 8" id="KW-1133">Transmembrane helix</keyword>
<dbReference type="eggNOG" id="COG2223">
    <property type="taxonomic scope" value="Bacteria"/>
</dbReference>
<evidence type="ECO:0000256" key="2">
    <source>
        <dbReference type="ARBA" id="ARBA00008432"/>
    </source>
</evidence>
<dbReference type="InterPro" id="IPR011701">
    <property type="entry name" value="MFS"/>
</dbReference>
<dbReference type="GO" id="GO:0016020">
    <property type="term" value="C:membrane"/>
    <property type="evidence" value="ECO:0007669"/>
    <property type="project" value="UniProtKB-SubCell"/>
</dbReference>